<reference evidence="2" key="3">
    <citation type="submission" date="2021-06" db="EMBL/GenBank/DDBJ databases">
        <title>Chromosome-level genome assembly for S. haematobium.</title>
        <authorList>
            <person name="Stroehlein A.J."/>
        </authorList>
    </citation>
    <scope>NUCLEOTIDE SEQUENCE</scope>
</reference>
<accession>A0A922LWY0</accession>
<reference evidence="2" key="2">
    <citation type="journal article" date="2019" name="Gigascience">
        <title>High-quality Schistosoma haematobium genome achieved by single-molecule and long-range sequencing.</title>
        <authorList>
            <person name="Stroehlein A.J."/>
            <person name="Korhonen P.K."/>
            <person name="Chong T.M."/>
            <person name="Lim Y.L."/>
            <person name="Chan K.G."/>
            <person name="Webster B."/>
            <person name="Rollinson D."/>
            <person name="Brindley P.J."/>
            <person name="Gasser R.B."/>
            <person name="Young N.D."/>
        </authorList>
    </citation>
    <scope>NUCLEOTIDE SEQUENCE</scope>
</reference>
<dbReference type="Proteomes" id="UP000471633">
    <property type="component" value="Unassembled WGS sequence"/>
</dbReference>
<dbReference type="GeneID" id="24588145"/>
<dbReference type="EMBL" id="AMPZ03000001">
    <property type="protein sequence ID" value="KAH9595521.1"/>
    <property type="molecule type" value="Genomic_DNA"/>
</dbReference>
<feature type="compositionally biased region" description="Polar residues" evidence="1">
    <location>
        <begin position="543"/>
        <end position="563"/>
    </location>
</feature>
<reference evidence="2" key="1">
    <citation type="journal article" date="2012" name="Nat. Genet.">
        <title>Whole-genome sequence of Schistosoma haematobium.</title>
        <authorList>
            <person name="Young N.D."/>
            <person name="Jex A.R."/>
            <person name="Li B."/>
            <person name="Liu S."/>
            <person name="Yang L."/>
            <person name="Xiong Z."/>
            <person name="Li Y."/>
            <person name="Cantacessi C."/>
            <person name="Hall R.S."/>
            <person name="Xu X."/>
            <person name="Chen F."/>
            <person name="Wu X."/>
            <person name="Zerlotini A."/>
            <person name="Oliveira G."/>
            <person name="Hofmann A."/>
            <person name="Zhang G."/>
            <person name="Fang X."/>
            <person name="Kang Y."/>
            <person name="Campbell B.E."/>
            <person name="Loukas A."/>
            <person name="Ranganathan S."/>
            <person name="Rollinson D."/>
            <person name="Rinaldi G."/>
            <person name="Brindley P.J."/>
            <person name="Yang H."/>
            <person name="Wang J."/>
            <person name="Wang J."/>
            <person name="Gasser R.B."/>
        </authorList>
    </citation>
    <scope>NUCLEOTIDE SEQUENCE</scope>
</reference>
<evidence type="ECO:0000313" key="2">
    <source>
        <dbReference type="EMBL" id="KAH9595521.1"/>
    </source>
</evidence>
<dbReference type="InterPro" id="IPR036034">
    <property type="entry name" value="PDZ_sf"/>
</dbReference>
<protein>
    <recommendedName>
        <fullName evidence="4">PDZ domain-containing protein</fullName>
    </recommendedName>
</protein>
<feature type="compositionally biased region" description="Low complexity" evidence="1">
    <location>
        <begin position="516"/>
        <end position="533"/>
    </location>
</feature>
<organism evidence="2 3">
    <name type="scientific">Schistosoma haematobium</name>
    <name type="common">Blood fluke</name>
    <dbReference type="NCBI Taxonomy" id="6185"/>
    <lineage>
        <taxon>Eukaryota</taxon>
        <taxon>Metazoa</taxon>
        <taxon>Spiralia</taxon>
        <taxon>Lophotrochozoa</taxon>
        <taxon>Platyhelminthes</taxon>
        <taxon>Trematoda</taxon>
        <taxon>Digenea</taxon>
        <taxon>Strigeidida</taxon>
        <taxon>Schistosomatoidea</taxon>
        <taxon>Schistosomatidae</taxon>
        <taxon>Schistosoma</taxon>
    </lineage>
</organism>
<evidence type="ECO:0008006" key="4">
    <source>
        <dbReference type="Google" id="ProtNLM"/>
    </source>
</evidence>
<feature type="compositionally biased region" description="Polar residues" evidence="1">
    <location>
        <begin position="500"/>
        <end position="514"/>
    </location>
</feature>
<proteinExistence type="predicted"/>
<comment type="caution">
    <text evidence="2">The sequence shown here is derived from an EMBL/GenBank/DDBJ whole genome shotgun (WGS) entry which is preliminary data.</text>
</comment>
<feature type="region of interest" description="Disordered" evidence="1">
    <location>
        <begin position="500"/>
        <end position="572"/>
    </location>
</feature>
<evidence type="ECO:0000313" key="3">
    <source>
        <dbReference type="Proteomes" id="UP000471633"/>
    </source>
</evidence>
<sequence length="703" mass="75392">MGESALKVVVGDGEFVLDKPDIVSQYTRVISVSPSNSILSAGLKVGDLVTCIDRIPIGGLKLDELQSLINDSTSSGELKLKVIDNGGEICCSFPVEVGNKTICQTIKKVTELSSGKSEHENLRIIHRQAYRSSPDTARSQRSFNVRNSSLEKPGPQINYKPKHTSTCSPVIGSYDSQLGAVARLAIDGGLTTDQLLQIGSSETNQPGHYLYQSVTCCNQKRLVPDPNYSFSHSRNTNFSTTHPTSPYPHVCRVSPRGTRRPVCYSSSQSVNLVRGPGTTAAHDQSHVAISPTHTADSNPRLSQCTTSRDNLLTWHNLNNSSRVSLAAQMTRVGGLVFATGSPNLVSENSDSNPVEKSISSAKPYQSISACTSPTNLKHTVSSNSQSGSFFSCSNVPSPTNTPPLSSTNATYNIAATDIVRLGPGNIVTRAAAGSTVYSPSSLIRMHCSPQPYVGMGMTGSPYVPVVSTLTISNLNVPSPVLSDGDYSCLCTKPTINSEPNISTTYSDLETNRTPESVFPCSTSSPSPTEMSPSIVNRPGTKKSYVNPSLRSSAPVTSSSQYIPSSEGPVADSILPHPKPLNLYNVPSSQIVRTVRHLRRIRHILGDSIGYTSSATSASTSALADEDKDDSVSSSKVGQLRFHGYHSVESIRRSSLLCDCFPNQTTDVNDRKSVKISNSHTPSYPVTASIDWNDSEIEVSFYSS</sequence>
<keyword evidence="3" id="KW-1185">Reference proteome</keyword>
<name>A0A922LWY0_SCHHA</name>
<gene>
    <name evidence="2" type="ORF">MS3_00001533</name>
</gene>
<dbReference type="AlphaFoldDB" id="A0A922LWY0"/>
<dbReference type="CTD" id="24588145"/>
<evidence type="ECO:0000256" key="1">
    <source>
        <dbReference type="SAM" id="MobiDB-lite"/>
    </source>
</evidence>
<dbReference type="RefSeq" id="XP_051074418.1">
    <property type="nucleotide sequence ID" value="XM_051209004.1"/>
</dbReference>
<reference evidence="2" key="4">
    <citation type="journal article" date="2022" name="PLoS Pathog.">
        <title>Chromosome-level genome of Schistosoma haematobium underpins genome-wide explorations of molecular variation.</title>
        <authorList>
            <person name="Stroehlein A.J."/>
            <person name="Korhonen P.K."/>
            <person name="Lee V.V."/>
            <person name="Ralph S.A."/>
            <person name="Mentink-Kane M."/>
            <person name="You H."/>
            <person name="McManus D.P."/>
            <person name="Tchuente L.T."/>
            <person name="Stothard J.R."/>
            <person name="Kaur P."/>
            <person name="Dudchenko O."/>
            <person name="Aiden E.L."/>
            <person name="Yang B."/>
            <person name="Yang H."/>
            <person name="Emery A.M."/>
            <person name="Webster B.L."/>
            <person name="Brindley P.J."/>
            <person name="Rollinson D."/>
            <person name="Chang B.C.H."/>
            <person name="Gasser R.B."/>
            <person name="Young N.D."/>
        </authorList>
    </citation>
    <scope>NUCLEOTIDE SEQUENCE</scope>
</reference>
<dbReference type="SUPFAM" id="SSF50156">
    <property type="entry name" value="PDZ domain-like"/>
    <property type="match status" value="1"/>
</dbReference>